<dbReference type="GO" id="GO:0005737">
    <property type="term" value="C:cytoplasm"/>
    <property type="evidence" value="ECO:0007669"/>
    <property type="project" value="TreeGrafter"/>
</dbReference>
<dbReference type="RefSeq" id="WP_244805502.1">
    <property type="nucleotide sequence ID" value="NZ_JALIEA010000017.1"/>
</dbReference>
<proteinExistence type="predicted"/>
<reference evidence="1" key="1">
    <citation type="submission" date="2022-04" db="EMBL/GenBank/DDBJ databases">
        <title>Corynebacterium kalidii LD5P10.</title>
        <authorList>
            <person name="Sun J.Q."/>
        </authorList>
    </citation>
    <scope>NUCLEOTIDE SEQUENCE</scope>
    <source>
        <strain evidence="1">LD5P10</strain>
    </source>
</reference>
<dbReference type="AlphaFoldDB" id="A0A9X1WKD7"/>
<sequence length="328" mass="33777">MAGLRVLDDYDVLLADLDGTVFKGGVAVDGAHEALDGREIVYITNNASRSPGQVAEHLRQMGFDADAGQVLTSAQAACTLANDILDDKGVPQTGRRAYVVGADSFRELAVEAGFEVVDTADAGPQVVLHGHSPENGWRQLSEAALSIRAGAEYVASNLDTTLPSERGFLVGNGSLVAAVVSATGVTPRSAGKPLPEMFRRAVAASGARRPLAVGDRLDTDIAGGISAGIDTLCVLTGVATHTELLHTDVRPTYIAANLRDHLPGWSAALEDDRVVVSSGATGDAAVMAAEAVAVAAPVVWREADRGGSPEVVAAVGDGAAHTALEGWR</sequence>
<dbReference type="EMBL" id="JALIEA010000017">
    <property type="protein sequence ID" value="MCJ7859808.1"/>
    <property type="molecule type" value="Genomic_DNA"/>
</dbReference>
<evidence type="ECO:0000313" key="2">
    <source>
        <dbReference type="Proteomes" id="UP001139207"/>
    </source>
</evidence>
<dbReference type="InterPro" id="IPR006357">
    <property type="entry name" value="HAD-SF_hydro_IIA"/>
</dbReference>
<comment type="caution">
    <text evidence="1">The sequence shown here is derived from an EMBL/GenBank/DDBJ whole genome shotgun (WGS) entry which is preliminary data.</text>
</comment>
<dbReference type="NCBIfam" id="TIGR01460">
    <property type="entry name" value="HAD-SF-IIA"/>
    <property type="match status" value="1"/>
</dbReference>
<accession>A0A9X1WKD7</accession>
<keyword evidence="2" id="KW-1185">Reference proteome</keyword>
<dbReference type="PANTHER" id="PTHR19288">
    <property type="entry name" value="4-NITROPHENYLPHOSPHATASE-RELATED"/>
    <property type="match status" value="1"/>
</dbReference>
<dbReference type="Pfam" id="PF13242">
    <property type="entry name" value="Hydrolase_like"/>
    <property type="match status" value="1"/>
</dbReference>
<gene>
    <name evidence="1" type="ORF">MUN33_13985</name>
</gene>
<protein>
    <submittedName>
        <fullName evidence="1">HAD-IIA family hydrolase</fullName>
    </submittedName>
</protein>
<dbReference type="SUPFAM" id="SSF56784">
    <property type="entry name" value="HAD-like"/>
    <property type="match status" value="1"/>
</dbReference>
<keyword evidence="1" id="KW-0378">Hydrolase</keyword>
<evidence type="ECO:0000313" key="1">
    <source>
        <dbReference type="EMBL" id="MCJ7859808.1"/>
    </source>
</evidence>
<dbReference type="PANTHER" id="PTHR19288:SF95">
    <property type="entry name" value="D-GLYCEROL 3-PHOSPHATE PHOSPHATASE"/>
    <property type="match status" value="1"/>
</dbReference>
<dbReference type="GO" id="GO:0016791">
    <property type="term" value="F:phosphatase activity"/>
    <property type="evidence" value="ECO:0007669"/>
    <property type="project" value="TreeGrafter"/>
</dbReference>
<dbReference type="Gene3D" id="3.40.50.1000">
    <property type="entry name" value="HAD superfamily/HAD-like"/>
    <property type="match status" value="2"/>
</dbReference>
<name>A0A9X1WKD7_9CORY</name>
<dbReference type="Proteomes" id="UP001139207">
    <property type="component" value="Unassembled WGS sequence"/>
</dbReference>
<dbReference type="InterPro" id="IPR036412">
    <property type="entry name" value="HAD-like_sf"/>
</dbReference>
<organism evidence="1 2">
    <name type="scientific">Corynebacterium kalidii</name>
    <dbReference type="NCBI Taxonomy" id="2931982"/>
    <lineage>
        <taxon>Bacteria</taxon>
        <taxon>Bacillati</taxon>
        <taxon>Actinomycetota</taxon>
        <taxon>Actinomycetes</taxon>
        <taxon>Mycobacteriales</taxon>
        <taxon>Corynebacteriaceae</taxon>
        <taxon>Corynebacterium</taxon>
    </lineage>
</organism>
<dbReference type="Pfam" id="PF13344">
    <property type="entry name" value="Hydrolase_6"/>
    <property type="match status" value="1"/>
</dbReference>
<dbReference type="InterPro" id="IPR023214">
    <property type="entry name" value="HAD_sf"/>
</dbReference>